<dbReference type="InterPro" id="IPR012337">
    <property type="entry name" value="RNaseH-like_sf"/>
</dbReference>
<accession>A0A7J5BRZ9</accession>
<gene>
    <name evidence="4" type="ORF">F8O01_08930</name>
</gene>
<dbReference type="SUPFAM" id="SSF53098">
    <property type="entry name" value="Ribonuclease H-like"/>
    <property type="match status" value="1"/>
</dbReference>
<dbReference type="EMBL" id="WBJZ01000010">
    <property type="protein sequence ID" value="KAB1656779.1"/>
    <property type="molecule type" value="Genomic_DNA"/>
</dbReference>
<keyword evidence="2" id="KW-0175">Coiled coil</keyword>
<evidence type="ECO:0000313" key="5">
    <source>
        <dbReference type="Proteomes" id="UP000467240"/>
    </source>
</evidence>
<dbReference type="AlphaFoldDB" id="A0A7J5BRZ9"/>
<evidence type="ECO:0000313" key="4">
    <source>
        <dbReference type="EMBL" id="KAB1656779.1"/>
    </source>
</evidence>
<sequence length="417" mass="47559">MARPSKYPAELRERAVRMVAEVRDDHPSELAAIRHVAGLLGIGSPETLRTWIRRREIDAGERPGVTTEQAEENKRLKRENAELRRANEILKAASGFLRGRARPATEAIVRFITDHKDRADGGLRWGVESICAVLASHGVGIAPSTYYDARDRGLSAREQRDERWKDIIFTTWEKQRRRLGARKLWLRLRRDGHSIARVTVERLMRELGVSGVIRGGRKKPADTGERQTRPADLVDRHFRRFRTDQLWVADFTYVWTWTGWVYVAFVFDAYSRRVLGWRAATSMATPLVLDCLEMALFTRRREGATRFAGLTHHTDAGSVYTSIAFTERLADEHIDPSVGSVGDAYDNSLAESQIGLYKSELIHLEGPWRDIAHVEAATAEWVSWFNTERMHSSLDDLTPSEVEQIDYARHQSLETAA</sequence>
<reference evidence="4 5" key="1">
    <citation type="submission" date="2019-09" db="EMBL/GenBank/DDBJ databases">
        <title>Phylogeny of genus Pseudoclavibacter and closely related genus.</title>
        <authorList>
            <person name="Li Y."/>
        </authorList>
    </citation>
    <scope>NUCLEOTIDE SEQUENCE [LARGE SCALE GENOMIC DNA]</scope>
    <source>
        <strain evidence="4 5">DSM 23821</strain>
    </source>
</reference>
<comment type="function">
    <text evidence="1">Involved in the transposition of the insertion sequence.</text>
</comment>
<dbReference type="NCBIfam" id="NF033516">
    <property type="entry name" value="transpos_IS3"/>
    <property type="match status" value="1"/>
</dbReference>
<dbReference type="GO" id="GO:0006313">
    <property type="term" value="P:DNA transposition"/>
    <property type="evidence" value="ECO:0007669"/>
    <property type="project" value="InterPro"/>
</dbReference>
<organism evidence="4 5">
    <name type="scientific">Pseudoclavibacter chungangensis</name>
    <dbReference type="NCBI Taxonomy" id="587635"/>
    <lineage>
        <taxon>Bacteria</taxon>
        <taxon>Bacillati</taxon>
        <taxon>Actinomycetota</taxon>
        <taxon>Actinomycetes</taxon>
        <taxon>Micrococcales</taxon>
        <taxon>Microbacteriaceae</taxon>
        <taxon>Pseudoclavibacter</taxon>
    </lineage>
</organism>
<evidence type="ECO:0000256" key="2">
    <source>
        <dbReference type="SAM" id="Coils"/>
    </source>
</evidence>
<feature type="coiled-coil region" evidence="2">
    <location>
        <begin position="66"/>
        <end position="93"/>
    </location>
</feature>
<dbReference type="InterPro" id="IPR036397">
    <property type="entry name" value="RNaseH_sf"/>
</dbReference>
<keyword evidence="5" id="KW-1185">Reference proteome</keyword>
<dbReference type="PANTHER" id="PTHR46889">
    <property type="entry name" value="TRANSPOSASE INSF FOR INSERTION SEQUENCE IS3B-RELATED"/>
    <property type="match status" value="1"/>
</dbReference>
<dbReference type="Gene3D" id="3.30.420.10">
    <property type="entry name" value="Ribonuclease H-like superfamily/Ribonuclease H"/>
    <property type="match status" value="1"/>
</dbReference>
<protein>
    <submittedName>
        <fullName evidence="4">IS3 family transposase</fullName>
    </submittedName>
</protein>
<dbReference type="Pfam" id="PF01527">
    <property type="entry name" value="HTH_Tnp_1"/>
    <property type="match status" value="1"/>
</dbReference>
<dbReference type="SUPFAM" id="SSF46689">
    <property type="entry name" value="Homeodomain-like"/>
    <property type="match status" value="1"/>
</dbReference>
<dbReference type="GO" id="GO:0004803">
    <property type="term" value="F:transposase activity"/>
    <property type="evidence" value="ECO:0007669"/>
    <property type="project" value="InterPro"/>
</dbReference>
<evidence type="ECO:0000259" key="3">
    <source>
        <dbReference type="PROSITE" id="PS50994"/>
    </source>
</evidence>
<dbReference type="Pfam" id="PF13333">
    <property type="entry name" value="rve_2"/>
    <property type="match status" value="1"/>
</dbReference>
<dbReference type="InterPro" id="IPR001584">
    <property type="entry name" value="Integrase_cat-core"/>
</dbReference>
<dbReference type="Proteomes" id="UP000467240">
    <property type="component" value="Unassembled WGS sequence"/>
</dbReference>
<dbReference type="InterPro" id="IPR048020">
    <property type="entry name" value="Transpos_IS3"/>
</dbReference>
<dbReference type="OrthoDB" id="4426778at2"/>
<dbReference type="Pfam" id="PF13276">
    <property type="entry name" value="HTH_21"/>
    <property type="match status" value="1"/>
</dbReference>
<dbReference type="PROSITE" id="PS50994">
    <property type="entry name" value="INTEGRASE"/>
    <property type="match status" value="1"/>
</dbReference>
<dbReference type="GO" id="GO:0015074">
    <property type="term" value="P:DNA integration"/>
    <property type="evidence" value="ECO:0007669"/>
    <property type="project" value="InterPro"/>
</dbReference>
<feature type="domain" description="Integrase catalytic" evidence="3">
    <location>
        <begin position="226"/>
        <end position="407"/>
    </location>
</feature>
<dbReference type="GO" id="GO:0003677">
    <property type="term" value="F:DNA binding"/>
    <property type="evidence" value="ECO:0007669"/>
    <property type="project" value="InterPro"/>
</dbReference>
<dbReference type="InterPro" id="IPR050900">
    <property type="entry name" value="Transposase_IS3/IS150/IS904"/>
</dbReference>
<dbReference type="PANTHER" id="PTHR46889:SF4">
    <property type="entry name" value="TRANSPOSASE INSO FOR INSERTION SEQUENCE ELEMENT IS911B-RELATED"/>
    <property type="match status" value="1"/>
</dbReference>
<dbReference type="InterPro" id="IPR009057">
    <property type="entry name" value="Homeodomain-like_sf"/>
</dbReference>
<dbReference type="Pfam" id="PF00665">
    <property type="entry name" value="rve"/>
    <property type="match status" value="1"/>
</dbReference>
<dbReference type="InterPro" id="IPR002514">
    <property type="entry name" value="Transposase_8"/>
</dbReference>
<dbReference type="RefSeq" id="WP_158040531.1">
    <property type="nucleotide sequence ID" value="NZ_JACCFV010000001.1"/>
</dbReference>
<evidence type="ECO:0000256" key="1">
    <source>
        <dbReference type="ARBA" id="ARBA00002286"/>
    </source>
</evidence>
<proteinExistence type="predicted"/>
<comment type="caution">
    <text evidence="4">The sequence shown here is derived from an EMBL/GenBank/DDBJ whole genome shotgun (WGS) entry which is preliminary data.</text>
</comment>
<dbReference type="InterPro" id="IPR025948">
    <property type="entry name" value="HTH-like_dom"/>
</dbReference>
<dbReference type="InterPro" id="IPR036388">
    <property type="entry name" value="WH-like_DNA-bd_sf"/>
</dbReference>
<name>A0A7J5BRZ9_9MICO</name>
<dbReference type="Gene3D" id="1.10.10.10">
    <property type="entry name" value="Winged helix-like DNA-binding domain superfamily/Winged helix DNA-binding domain"/>
    <property type="match status" value="1"/>
</dbReference>